<organism evidence="1 2">
    <name type="scientific">Paraburkholderia phymatum</name>
    <dbReference type="NCBI Taxonomy" id="148447"/>
    <lineage>
        <taxon>Bacteria</taxon>
        <taxon>Pseudomonadati</taxon>
        <taxon>Pseudomonadota</taxon>
        <taxon>Betaproteobacteria</taxon>
        <taxon>Burkholderiales</taxon>
        <taxon>Burkholderiaceae</taxon>
        <taxon>Paraburkholderia</taxon>
    </lineage>
</organism>
<proteinExistence type="predicted"/>
<accession>A0ACC6U6C6</accession>
<reference evidence="1" key="1">
    <citation type="submission" date="2024-07" db="EMBL/GenBank/DDBJ databases">
        <title>A survey of Mimosa microsymbionts across Brazilian biomes reveals a high diversity of Paraburkholderia nodulating endemic species, but also that Cupriavidus is common as a symbiont of widespread species.</title>
        <authorList>
            <person name="Rouws L."/>
            <person name="Barauna A."/>
            <person name="Beukes C."/>
            <person name="Rouws J.R.C."/>
            <person name="De Faria S.M."/>
            <person name="Gross E."/>
            <person name="Bueno Dos Reis Junior F."/>
            <person name="Simon M.F."/>
            <person name="Maluk M."/>
            <person name="Odee D.W."/>
            <person name="Kenicer G."/>
            <person name="Young J.P.W."/>
            <person name="Reis V.M."/>
            <person name="Zilli J."/>
            <person name="James E.K."/>
        </authorList>
    </citation>
    <scope>NUCLEOTIDE SEQUENCE</scope>
    <source>
        <strain evidence="1">EG181B</strain>
    </source>
</reference>
<gene>
    <name evidence="1" type="ORF">AB4Y32_26160</name>
</gene>
<dbReference type="Proteomes" id="UP001558850">
    <property type="component" value="Unassembled WGS sequence"/>
</dbReference>
<dbReference type="EMBL" id="JBFRCH010000019">
    <property type="protein sequence ID" value="MEX3935236.1"/>
    <property type="molecule type" value="Genomic_DNA"/>
</dbReference>
<evidence type="ECO:0000313" key="1">
    <source>
        <dbReference type="EMBL" id="MEX3935236.1"/>
    </source>
</evidence>
<sequence length="95" mass="10772">MSTYDATTENNVYSEAQRRIEEDLKRRAEENQARVDEIRQQRSHLSRGLTPLIIVADGDSWFDLMTPSMSRKSSLSTPCVGSLFTSAAFSSQKRN</sequence>
<name>A0ACC6U6C6_9BURK</name>
<keyword evidence="2" id="KW-1185">Reference proteome</keyword>
<protein>
    <submittedName>
        <fullName evidence="1">Uncharacterized protein</fullName>
    </submittedName>
</protein>
<evidence type="ECO:0000313" key="2">
    <source>
        <dbReference type="Proteomes" id="UP001558850"/>
    </source>
</evidence>
<comment type="caution">
    <text evidence="1">The sequence shown here is derived from an EMBL/GenBank/DDBJ whole genome shotgun (WGS) entry which is preliminary data.</text>
</comment>